<dbReference type="Pfam" id="PF04304">
    <property type="entry name" value="DUF454"/>
    <property type="match status" value="1"/>
</dbReference>
<proteinExistence type="predicted"/>
<evidence type="ECO:0000313" key="2">
    <source>
        <dbReference type="EMBL" id="PWJ75549.1"/>
    </source>
</evidence>
<dbReference type="Proteomes" id="UP000245412">
    <property type="component" value="Unassembled WGS sequence"/>
</dbReference>
<dbReference type="InterPro" id="IPR007401">
    <property type="entry name" value="DUF454"/>
</dbReference>
<evidence type="ECO:0000313" key="3">
    <source>
        <dbReference type="Proteomes" id="UP000245412"/>
    </source>
</evidence>
<evidence type="ECO:0008006" key="4">
    <source>
        <dbReference type="Google" id="ProtNLM"/>
    </source>
</evidence>
<keyword evidence="1" id="KW-0472">Membrane</keyword>
<gene>
    <name evidence="2" type="ORF">C7383_106119</name>
</gene>
<keyword evidence="3" id="KW-1185">Reference proteome</keyword>
<sequence>MKLKKILLIIVGCLGLFMGAVGAVLPLLPAFPFLLLAAYCFARSSEKLNTWFINTRLYKNNLETYVKGQGMTWKTKIRIMVMVTLLMSIGFLMMGRVPVGRIILAGVWLFHILYFVFGVKTVRQKAEGYPDPEF</sequence>
<name>A0AB73T452_9FIRM</name>
<accession>A0AB73T452</accession>
<dbReference type="PANTHER" id="PTHR35813:SF1">
    <property type="entry name" value="INNER MEMBRANE PROTEIN YBAN"/>
    <property type="match status" value="1"/>
</dbReference>
<dbReference type="RefSeq" id="WP_109626489.1">
    <property type="nucleotide sequence ID" value="NZ_JANKBI010000004.1"/>
</dbReference>
<protein>
    <recommendedName>
        <fullName evidence="4">DUF454 domain-containing protein</fullName>
    </recommendedName>
</protein>
<dbReference type="AlphaFoldDB" id="A0AB73T452"/>
<feature type="transmembrane region" description="Helical" evidence="1">
    <location>
        <begin position="101"/>
        <end position="119"/>
    </location>
</feature>
<dbReference type="GO" id="GO:0005886">
    <property type="term" value="C:plasma membrane"/>
    <property type="evidence" value="ECO:0007669"/>
    <property type="project" value="TreeGrafter"/>
</dbReference>
<keyword evidence="1" id="KW-1133">Transmembrane helix</keyword>
<dbReference type="PIRSF" id="PIRSF016789">
    <property type="entry name" value="DUF454"/>
    <property type="match status" value="1"/>
</dbReference>
<evidence type="ECO:0000256" key="1">
    <source>
        <dbReference type="SAM" id="Phobius"/>
    </source>
</evidence>
<organism evidence="2 3">
    <name type="scientific">Murimonas intestini</name>
    <dbReference type="NCBI Taxonomy" id="1337051"/>
    <lineage>
        <taxon>Bacteria</taxon>
        <taxon>Bacillati</taxon>
        <taxon>Bacillota</taxon>
        <taxon>Clostridia</taxon>
        <taxon>Lachnospirales</taxon>
        <taxon>Lachnospiraceae</taxon>
        <taxon>Murimonas</taxon>
    </lineage>
</organism>
<feature type="transmembrane region" description="Helical" evidence="1">
    <location>
        <begin position="6"/>
        <end position="39"/>
    </location>
</feature>
<reference evidence="2 3" key="1">
    <citation type="submission" date="2018-05" db="EMBL/GenBank/DDBJ databases">
        <authorList>
            <person name="Goeker M."/>
            <person name="Huntemann M."/>
            <person name="Clum A."/>
            <person name="Pillay M."/>
            <person name="Palaniappan K."/>
            <person name="Varghese N."/>
            <person name="Mikhailova N."/>
            <person name="Stamatis D."/>
            <person name="Reddy T."/>
            <person name="Daum C."/>
            <person name="Shapiro N."/>
            <person name="Ivanova N."/>
            <person name="Kyrpides N."/>
            <person name="Woyke T."/>
        </authorList>
    </citation>
    <scope>NUCLEOTIDE SEQUENCE [LARGE SCALE GENOMIC DNA]</scope>
    <source>
        <strain evidence="2 3">DSM 26524</strain>
    </source>
</reference>
<dbReference type="EMBL" id="QGGY01000006">
    <property type="protein sequence ID" value="PWJ75549.1"/>
    <property type="molecule type" value="Genomic_DNA"/>
</dbReference>
<keyword evidence="1" id="KW-0812">Transmembrane</keyword>
<comment type="caution">
    <text evidence="2">The sequence shown here is derived from an EMBL/GenBank/DDBJ whole genome shotgun (WGS) entry which is preliminary data.</text>
</comment>
<dbReference type="PANTHER" id="PTHR35813">
    <property type="entry name" value="INNER MEMBRANE PROTEIN YBAN"/>
    <property type="match status" value="1"/>
</dbReference>